<protein>
    <submittedName>
        <fullName evidence="2">Small multi-drug export protein</fullName>
    </submittedName>
</protein>
<organism evidence="2 3">
    <name type="scientific">Candidatus Scatomorpha pullistercoris</name>
    <dbReference type="NCBI Taxonomy" id="2840929"/>
    <lineage>
        <taxon>Bacteria</taxon>
        <taxon>Bacillati</taxon>
        <taxon>Bacillota</taxon>
        <taxon>Clostridia</taxon>
        <taxon>Eubacteriales</taxon>
        <taxon>Candidatus Scatomorpha</taxon>
    </lineage>
</organism>
<comment type="caution">
    <text evidence="2">The sequence shown here is derived from an EMBL/GenBank/DDBJ whole genome shotgun (WGS) entry which is preliminary data.</text>
</comment>
<name>A0A9D1G536_9FIRM</name>
<keyword evidence="1" id="KW-0472">Membrane</keyword>
<keyword evidence="1" id="KW-1133">Transmembrane helix</keyword>
<feature type="transmembrane region" description="Helical" evidence="1">
    <location>
        <begin position="24"/>
        <end position="47"/>
    </location>
</feature>
<reference evidence="2" key="2">
    <citation type="journal article" date="2021" name="PeerJ">
        <title>Extensive microbial diversity within the chicken gut microbiome revealed by metagenomics and culture.</title>
        <authorList>
            <person name="Gilroy R."/>
            <person name="Ravi A."/>
            <person name="Getino M."/>
            <person name="Pursley I."/>
            <person name="Horton D.L."/>
            <person name="Alikhan N.F."/>
            <person name="Baker D."/>
            <person name="Gharbi K."/>
            <person name="Hall N."/>
            <person name="Watson M."/>
            <person name="Adriaenssens E.M."/>
            <person name="Foster-Nyarko E."/>
            <person name="Jarju S."/>
            <person name="Secka A."/>
            <person name="Antonio M."/>
            <person name="Oren A."/>
            <person name="Chaudhuri R.R."/>
            <person name="La Ragione R."/>
            <person name="Hildebrand F."/>
            <person name="Pallen M.J."/>
        </authorList>
    </citation>
    <scope>NUCLEOTIDE SEQUENCE</scope>
    <source>
        <strain evidence="2">ChiHecec3B27-6122</strain>
    </source>
</reference>
<accession>A0A9D1G536</accession>
<gene>
    <name evidence="2" type="ORF">IAD42_05865</name>
</gene>
<proteinExistence type="predicted"/>
<dbReference type="Proteomes" id="UP000886876">
    <property type="component" value="Unassembled WGS sequence"/>
</dbReference>
<evidence type="ECO:0000313" key="3">
    <source>
        <dbReference type="Proteomes" id="UP000886876"/>
    </source>
</evidence>
<sequence>MIPVIELRGAIPIGVGLGLTHIEAMAVSVIGNMLPVPFIILFIRPIFKWMTQKSEKLGRLARKLEAKAEGKWDRIHRFQFFALTLFVAIPLPGTGAWTGALIAAVMNMRLRNALPSVLLGVVIAGILVTGLTYGFTSIFV</sequence>
<evidence type="ECO:0000313" key="2">
    <source>
        <dbReference type="EMBL" id="HIS97485.1"/>
    </source>
</evidence>
<dbReference type="InterPro" id="IPR009577">
    <property type="entry name" value="Sm_multidrug_ex"/>
</dbReference>
<dbReference type="AlphaFoldDB" id="A0A9D1G536"/>
<dbReference type="EMBL" id="DVJS01000145">
    <property type="protein sequence ID" value="HIS97485.1"/>
    <property type="molecule type" value="Genomic_DNA"/>
</dbReference>
<keyword evidence="1" id="KW-0812">Transmembrane</keyword>
<feature type="transmembrane region" description="Helical" evidence="1">
    <location>
        <begin position="117"/>
        <end position="139"/>
    </location>
</feature>
<reference evidence="2" key="1">
    <citation type="submission" date="2020-10" db="EMBL/GenBank/DDBJ databases">
        <authorList>
            <person name="Gilroy R."/>
        </authorList>
    </citation>
    <scope>NUCLEOTIDE SEQUENCE</scope>
    <source>
        <strain evidence="2">ChiHecec3B27-6122</strain>
    </source>
</reference>
<feature type="transmembrane region" description="Helical" evidence="1">
    <location>
        <begin position="80"/>
        <end position="105"/>
    </location>
</feature>
<evidence type="ECO:0000256" key="1">
    <source>
        <dbReference type="SAM" id="Phobius"/>
    </source>
</evidence>
<dbReference type="Pfam" id="PF06695">
    <property type="entry name" value="Sm_multidrug_ex"/>
    <property type="match status" value="1"/>
</dbReference>
<dbReference type="PANTHER" id="PTHR36007">
    <property type="entry name" value="TRANSPORT PROTEIN-RELATED"/>
    <property type="match status" value="1"/>
</dbReference>
<dbReference type="PANTHER" id="PTHR36007:SF2">
    <property type="entry name" value="TRANSPORT PROTEIN-RELATED"/>
    <property type="match status" value="1"/>
</dbReference>